<comment type="catalytic activity">
    <reaction evidence="13">
        <text>a 1,2-diacyl-sn-glycero-3-phosphoethanolamine(out) + ATP + H2O = a 1,2-diacyl-sn-glycero-3-phosphoethanolamine(in) + ADP + phosphate + H(+)</text>
        <dbReference type="Rhea" id="RHEA:66132"/>
        <dbReference type="ChEBI" id="CHEBI:15377"/>
        <dbReference type="ChEBI" id="CHEBI:15378"/>
        <dbReference type="ChEBI" id="CHEBI:30616"/>
        <dbReference type="ChEBI" id="CHEBI:43474"/>
        <dbReference type="ChEBI" id="CHEBI:64612"/>
        <dbReference type="ChEBI" id="CHEBI:456216"/>
    </reaction>
    <physiologicalReaction direction="left-to-right" evidence="13">
        <dbReference type="Rhea" id="RHEA:66133"/>
    </physiologicalReaction>
</comment>
<dbReference type="InterPro" id="IPR044492">
    <property type="entry name" value="P_typ_ATPase_HD_dom"/>
</dbReference>
<feature type="region of interest" description="Disordered" evidence="15">
    <location>
        <begin position="518"/>
        <end position="568"/>
    </location>
</feature>
<keyword evidence="8 14" id="KW-0460">Magnesium</keyword>
<feature type="domain" description="P-type ATPase A" evidence="16">
    <location>
        <begin position="211"/>
        <end position="343"/>
    </location>
</feature>
<organism evidence="19 20">
    <name type="scientific">Ceratocystis pirilliformis</name>
    <dbReference type="NCBI Taxonomy" id="259994"/>
    <lineage>
        <taxon>Eukaryota</taxon>
        <taxon>Fungi</taxon>
        <taxon>Dikarya</taxon>
        <taxon>Ascomycota</taxon>
        <taxon>Pezizomycotina</taxon>
        <taxon>Sordariomycetes</taxon>
        <taxon>Hypocreomycetidae</taxon>
        <taxon>Microascales</taxon>
        <taxon>Ceratocystidaceae</taxon>
        <taxon>Ceratocystis</taxon>
    </lineage>
</organism>
<evidence type="ECO:0000256" key="2">
    <source>
        <dbReference type="ARBA" id="ARBA00004308"/>
    </source>
</evidence>
<comment type="similarity">
    <text evidence="3 14">Belongs to the cation transport ATPase (P-type) (TC 3.A.3) family. Type IV subfamily.</text>
</comment>
<dbReference type="InterPro" id="IPR023299">
    <property type="entry name" value="ATPase_P-typ_cyto_dom_N"/>
</dbReference>
<feature type="transmembrane region" description="Helical" evidence="14">
    <location>
        <begin position="1151"/>
        <end position="1171"/>
    </location>
</feature>
<dbReference type="InterPro" id="IPR023214">
    <property type="entry name" value="HAD_sf"/>
</dbReference>
<feature type="transmembrane region" description="Helical" evidence="14">
    <location>
        <begin position="1258"/>
        <end position="1286"/>
    </location>
</feature>
<name>A0ABR3YPK9_9PEZI</name>
<dbReference type="InterPro" id="IPR006539">
    <property type="entry name" value="P-type_ATPase_IV"/>
</dbReference>
<feature type="transmembrane region" description="Helical" evidence="14">
    <location>
        <begin position="99"/>
        <end position="120"/>
    </location>
</feature>
<evidence type="ECO:0000313" key="20">
    <source>
        <dbReference type="Proteomes" id="UP001583280"/>
    </source>
</evidence>
<dbReference type="PANTHER" id="PTHR24092">
    <property type="entry name" value="PROBABLE PHOSPHOLIPID-TRANSPORTING ATPASE"/>
    <property type="match status" value="1"/>
</dbReference>
<keyword evidence="9 14" id="KW-1278">Translocase</keyword>
<evidence type="ECO:0000256" key="4">
    <source>
        <dbReference type="ARBA" id="ARBA00022692"/>
    </source>
</evidence>
<keyword evidence="6 14" id="KW-0547">Nucleotide-binding</keyword>
<evidence type="ECO:0000256" key="6">
    <source>
        <dbReference type="ARBA" id="ARBA00022741"/>
    </source>
</evidence>
<dbReference type="SUPFAM" id="SSF81665">
    <property type="entry name" value="Calcium ATPase, transmembrane domain M"/>
    <property type="match status" value="1"/>
</dbReference>
<dbReference type="SUPFAM" id="SSF81653">
    <property type="entry name" value="Calcium ATPase, transduction domain A"/>
    <property type="match status" value="1"/>
</dbReference>
<dbReference type="Pfam" id="PF16209">
    <property type="entry name" value="PhoLip_ATPase_N"/>
    <property type="match status" value="1"/>
</dbReference>
<dbReference type="InterPro" id="IPR001757">
    <property type="entry name" value="P_typ_ATPase"/>
</dbReference>
<evidence type="ECO:0000313" key="19">
    <source>
        <dbReference type="EMBL" id="KAL1890271.1"/>
    </source>
</evidence>
<keyword evidence="20" id="KW-1185">Reference proteome</keyword>
<dbReference type="Pfam" id="PF00702">
    <property type="entry name" value="Hydrolase"/>
    <property type="match status" value="1"/>
</dbReference>
<protein>
    <recommendedName>
        <fullName evidence="14">Phospholipid-transporting ATPase</fullName>
        <ecNumber evidence="14">7.6.2.1</ecNumber>
    </recommendedName>
</protein>
<dbReference type="Gene3D" id="3.40.50.1000">
    <property type="entry name" value="HAD superfamily/HAD-like"/>
    <property type="match status" value="1"/>
</dbReference>
<dbReference type="SUPFAM" id="SSF56784">
    <property type="entry name" value="HAD-like"/>
    <property type="match status" value="1"/>
</dbReference>
<feature type="transmembrane region" description="Helical" evidence="14">
    <location>
        <begin position="1213"/>
        <end position="1238"/>
    </location>
</feature>
<dbReference type="PANTHER" id="PTHR24092:SF174">
    <property type="entry name" value="PHOSPHOLIPID-TRANSPORTING ATPASE DNF3-RELATED"/>
    <property type="match status" value="1"/>
</dbReference>
<dbReference type="InterPro" id="IPR018303">
    <property type="entry name" value="ATPase_P-typ_P_site"/>
</dbReference>
<dbReference type="Pfam" id="PF00122">
    <property type="entry name" value="E1-E2_ATPase"/>
    <property type="match status" value="1"/>
</dbReference>
<dbReference type="EMBL" id="JAWDJO010000188">
    <property type="protein sequence ID" value="KAL1890271.1"/>
    <property type="molecule type" value="Genomic_DNA"/>
</dbReference>
<dbReference type="SFLD" id="SFLDF00027">
    <property type="entry name" value="p-type_atpase"/>
    <property type="match status" value="1"/>
</dbReference>
<feature type="domain" description="P-type ATPase C-terminal" evidence="18">
    <location>
        <begin position="1037"/>
        <end position="1287"/>
    </location>
</feature>
<evidence type="ECO:0000256" key="12">
    <source>
        <dbReference type="ARBA" id="ARBA00034036"/>
    </source>
</evidence>
<comment type="subcellular location">
    <subcellularLocation>
        <location evidence="2">Endomembrane system</location>
    </subcellularLocation>
    <subcellularLocation>
        <location evidence="1 14">Membrane</location>
        <topology evidence="1 14">Multi-pass membrane protein</topology>
    </subcellularLocation>
</comment>
<comment type="catalytic activity">
    <reaction evidence="12 14">
        <text>ATP + H2O + phospholipidSide 1 = ADP + phosphate + phospholipidSide 2.</text>
        <dbReference type="EC" id="7.6.2.1"/>
    </reaction>
</comment>
<keyword evidence="5" id="KW-0479">Metal-binding</keyword>
<feature type="transmembrane region" description="Helical" evidence="14">
    <location>
        <begin position="1101"/>
        <end position="1121"/>
    </location>
</feature>
<dbReference type="Proteomes" id="UP001583280">
    <property type="component" value="Unassembled WGS sequence"/>
</dbReference>
<dbReference type="InterPro" id="IPR032631">
    <property type="entry name" value="P-type_ATPase_N"/>
</dbReference>
<feature type="transmembrane region" description="Helical" evidence="14">
    <location>
        <begin position="126"/>
        <end position="144"/>
    </location>
</feature>
<keyword evidence="7 14" id="KW-0067">ATP-binding</keyword>
<keyword evidence="11 14" id="KW-0472">Membrane</keyword>
<dbReference type="Gene3D" id="3.40.1110.10">
    <property type="entry name" value="Calcium-transporting ATPase, cytoplasmic domain N"/>
    <property type="match status" value="1"/>
</dbReference>
<feature type="compositionally biased region" description="Polar residues" evidence="15">
    <location>
        <begin position="1"/>
        <end position="12"/>
    </location>
</feature>
<feature type="compositionally biased region" description="Low complexity" evidence="15">
    <location>
        <begin position="551"/>
        <end position="562"/>
    </location>
</feature>
<evidence type="ECO:0000259" key="16">
    <source>
        <dbReference type="Pfam" id="PF00122"/>
    </source>
</evidence>
<evidence type="ECO:0000256" key="13">
    <source>
        <dbReference type="ARBA" id="ARBA00049128"/>
    </source>
</evidence>
<evidence type="ECO:0000256" key="14">
    <source>
        <dbReference type="RuleBase" id="RU362033"/>
    </source>
</evidence>
<dbReference type="EC" id="7.6.2.1" evidence="14"/>
<evidence type="ECO:0000256" key="15">
    <source>
        <dbReference type="SAM" id="MobiDB-lite"/>
    </source>
</evidence>
<dbReference type="SFLD" id="SFLDG00002">
    <property type="entry name" value="C1.7:_P-type_atpase_like"/>
    <property type="match status" value="1"/>
</dbReference>
<proteinExistence type="inferred from homology"/>
<feature type="region of interest" description="Disordered" evidence="15">
    <location>
        <begin position="1"/>
        <end position="27"/>
    </location>
</feature>
<sequence>MGAELPTSSKTASGRLRKKQKRTQTETASCKRLLAKFYQKFIIETILRQKPLPPSKDGRHVSMAVSPADLVDERRNRAYITNYIRSSRYTVWDFLPKQIVFQFSKLANFYFLVIGILQMIPGLSTVGRYTTIIPLIIFVAFSIFKEGYDDYHRYLMDKVENRSLARVLGWEGRKKRRHIRLSPVKPTDNDHTDDRVAVLSGQLPEIPLTDDWHRVAWENIKVGDIIRLKRDDNVPADIVLLHATGPNGIAYIETMALDGETNLKSKQACPLLAERCHSLQAIQNCNAEIVSEDPNVDLYSYEGRVKVDGQTSPLTQNNIIFRGSTLRNTTEAIGIVVNSGEECKIRMNAHKHVRTKKPAIQDQLNYIVLVLVAVVCILSAGLSVGYVVWKNDTETDSWYIRDFIGSVPMSQIIVGYLIMFNVLVPLSLYVSMEIIKIGQYYFMDDIEMYDPVSDTPMVVNTTTILENLGQVNYVFSDKTGTLTENLLRFRMMSVAGMAFVHDMNMDHDEEVRRAKIEARRQGKVRGSVTIDDPEADESNSPDPMPLVRVDSQTSTRLRSQSRFKPVQGQSELKTEDLLAYIAARPDTEFSRKARHFLMSLALCHTCLPENKNGKIVYQSASPDELALVEAAQDLGFVMIDRPAQTITLQFPDANGSLTTESYEVLDVIEFSSKRKRMSIIIRMPDGKICVFCKGADNVITERLAQSELATRKAQAAERHANEQRNMQQRMMHRTSTDGGRDSFGNGRASFQAHWDPVAARQSTDSANYRTPRQRMARSDSEYLDGMVDERVAADDGAIFDKVFRHLHDFSTVGLRTLMFAHRYLEDDEYQVWKQKFHEASTSLENRQQKIEEVGELIEQKLELAGVTAIEDKLQDGVPETIDKLRRANIRVWMITGDRRETAINIGLSAHVALPWSKMYILSATGSGDLRNTIAGAFADISSGMISHSCVVIDGYTLNVVNDDSSLHAAFYELAVMASAVICCRTSPAQKASIVKRIRDHVPKSMTLAIGDGANDIGMIQASNVGIGISGREGLQAARTADYSIAQFRFLQRLLLVHGRWNYMRTGKYILATFWKEIAFFPTQAFYQGYTGYTGTSLYENWTLTVFNVLFTSLPVIALGVLDRDLKAETLLAVPELYSYGQQNKAFNFRKWAGWMFMGISQSTVLFFFTYLQYDKLLFDQDTSLYAMGSAPFTAVVIFINFKLLVLEMHSKTILSWAVFLLSNVAWWLWMIILCYMTSNALSQYQTYHAFVENFGQKLSWWATLFVILVAMIITELVSEALIRIYLPEDIDWMQRIEKNNEVDQVVADIEAQSHMAKNLIPEKTPPAYNNIIEEELDEAVVVEADEDQPEARTGRSRAM</sequence>
<accession>A0ABR3YPK9</accession>
<feature type="domain" description="P-type ATPase N-terminal" evidence="17">
    <location>
        <begin position="74"/>
        <end position="132"/>
    </location>
</feature>
<dbReference type="InterPro" id="IPR023298">
    <property type="entry name" value="ATPase_P-typ_TM_dom_sf"/>
</dbReference>
<dbReference type="InterPro" id="IPR008250">
    <property type="entry name" value="ATPase_P-typ_transduc_dom_A_sf"/>
</dbReference>
<comment type="caution">
    <text evidence="19">The sequence shown here is derived from an EMBL/GenBank/DDBJ whole genome shotgun (WGS) entry which is preliminary data.</text>
</comment>
<dbReference type="NCBIfam" id="TIGR01494">
    <property type="entry name" value="ATPase_P-type"/>
    <property type="match status" value="1"/>
</dbReference>
<evidence type="ECO:0000256" key="8">
    <source>
        <dbReference type="ARBA" id="ARBA00022842"/>
    </source>
</evidence>
<evidence type="ECO:0000259" key="17">
    <source>
        <dbReference type="Pfam" id="PF16209"/>
    </source>
</evidence>
<dbReference type="NCBIfam" id="TIGR01652">
    <property type="entry name" value="ATPase-Plipid"/>
    <property type="match status" value="2"/>
</dbReference>
<evidence type="ECO:0000256" key="3">
    <source>
        <dbReference type="ARBA" id="ARBA00008109"/>
    </source>
</evidence>
<dbReference type="Gene3D" id="2.70.150.10">
    <property type="entry name" value="Calcium-transporting ATPase, cytoplasmic transduction domain A"/>
    <property type="match status" value="1"/>
</dbReference>
<keyword evidence="10 14" id="KW-1133">Transmembrane helix</keyword>
<dbReference type="InterPro" id="IPR036412">
    <property type="entry name" value="HAD-like_sf"/>
</dbReference>
<feature type="transmembrane region" description="Helical" evidence="14">
    <location>
        <begin position="1183"/>
        <end position="1201"/>
    </location>
</feature>
<dbReference type="InterPro" id="IPR059000">
    <property type="entry name" value="ATPase_P-type_domA"/>
</dbReference>
<evidence type="ECO:0000256" key="5">
    <source>
        <dbReference type="ARBA" id="ARBA00022723"/>
    </source>
</evidence>
<evidence type="ECO:0000256" key="11">
    <source>
        <dbReference type="ARBA" id="ARBA00023136"/>
    </source>
</evidence>
<feature type="transmembrane region" description="Helical" evidence="14">
    <location>
        <begin position="1068"/>
        <end position="1089"/>
    </location>
</feature>
<feature type="transmembrane region" description="Helical" evidence="14">
    <location>
        <begin position="364"/>
        <end position="389"/>
    </location>
</feature>
<dbReference type="PRINTS" id="PR00119">
    <property type="entry name" value="CATATPASE"/>
</dbReference>
<evidence type="ECO:0000256" key="10">
    <source>
        <dbReference type="ARBA" id="ARBA00022989"/>
    </source>
</evidence>
<dbReference type="PROSITE" id="PS00154">
    <property type="entry name" value="ATPASE_E1_E2"/>
    <property type="match status" value="1"/>
</dbReference>
<dbReference type="InterPro" id="IPR032630">
    <property type="entry name" value="P_typ_ATPase_c"/>
</dbReference>
<dbReference type="SFLD" id="SFLDS00003">
    <property type="entry name" value="Haloacid_Dehalogenase"/>
    <property type="match status" value="1"/>
</dbReference>
<keyword evidence="4 14" id="KW-0812">Transmembrane</keyword>
<reference evidence="19 20" key="1">
    <citation type="journal article" date="2024" name="IMA Fungus">
        <title>IMA Genome - F19 : A genome assembly and annotation guide to empower mycologists, including annotated draft genome sequences of Ceratocystis pirilliformis, Diaporthe australafricana, Fusarium ophioides, Paecilomyces lecythidis, and Sporothrix stenoceras.</title>
        <authorList>
            <person name="Aylward J."/>
            <person name="Wilson A.M."/>
            <person name="Visagie C.M."/>
            <person name="Spraker J."/>
            <person name="Barnes I."/>
            <person name="Buitendag C."/>
            <person name="Ceriani C."/>
            <person name="Del Mar Angel L."/>
            <person name="du Plessis D."/>
            <person name="Fuchs T."/>
            <person name="Gasser K."/>
            <person name="Kramer D."/>
            <person name="Li W."/>
            <person name="Munsamy K."/>
            <person name="Piso A."/>
            <person name="Price J.L."/>
            <person name="Sonnekus B."/>
            <person name="Thomas C."/>
            <person name="van der Nest A."/>
            <person name="van Dijk A."/>
            <person name="van Heerden A."/>
            <person name="van Vuuren N."/>
            <person name="Yilmaz N."/>
            <person name="Duong T.A."/>
            <person name="van der Merwe N.A."/>
            <person name="Wingfield M.J."/>
            <person name="Wingfield B.D."/>
        </authorList>
    </citation>
    <scope>NUCLEOTIDE SEQUENCE [LARGE SCALE GENOMIC DNA]</scope>
    <source>
        <strain evidence="19 20">CMW 12675</strain>
    </source>
</reference>
<evidence type="ECO:0000256" key="1">
    <source>
        <dbReference type="ARBA" id="ARBA00004141"/>
    </source>
</evidence>
<feature type="transmembrane region" description="Helical" evidence="14">
    <location>
        <begin position="409"/>
        <end position="430"/>
    </location>
</feature>
<gene>
    <name evidence="19" type="primary">DNF3_2</name>
    <name evidence="19" type="ORF">Cpir12675_005464</name>
</gene>
<evidence type="ECO:0000256" key="9">
    <source>
        <dbReference type="ARBA" id="ARBA00022967"/>
    </source>
</evidence>
<dbReference type="Pfam" id="PF16212">
    <property type="entry name" value="PhoLip_ATPase_C"/>
    <property type="match status" value="1"/>
</dbReference>
<dbReference type="Pfam" id="PF13246">
    <property type="entry name" value="Cation_ATPase"/>
    <property type="match status" value="1"/>
</dbReference>
<evidence type="ECO:0000256" key="7">
    <source>
        <dbReference type="ARBA" id="ARBA00022840"/>
    </source>
</evidence>
<dbReference type="SUPFAM" id="SSF81660">
    <property type="entry name" value="Metal cation-transporting ATPase, ATP-binding domain N"/>
    <property type="match status" value="1"/>
</dbReference>
<evidence type="ECO:0000259" key="18">
    <source>
        <dbReference type="Pfam" id="PF16212"/>
    </source>
</evidence>